<sequence length="467" mass="52940">MAGFLTEDRSGEGSDAGRERRSLIKGVGVIDDLKLYRGQKILSTARKLNISGIPDIISPELAVDVFYTFYYPVPALEEQPPLEWGEEAVFRRRVLESLLMSPNLWRAKPYTTADSLTSVVAAASFVERLARLLSRLQRPQRGRSRDREEKEGENQGGQGEGEPGGEFEEEKLREMVEKALESVEKDARAAKNVKQLLSMMGAGDTSVLAFDENIEFILRIARETDVSRVLENVQGIREIMKRRSRRETRSPKGWFDGLEYGSDLERIHYSQLILPDEYFWASYSSSKLLLYRKVLDSSRGPIYVLLDKSGSMVGAKIDWARAVAVALFRRSLAENRRFSARFFDSVTYPAIHLRPRSKPRDFLELVKYLAAVKAGGGTDITAAIKTAADDILRTPRGEQRISDIVLITDGEDRLNIDVVEDSLKRSDARLHTVVIQGHNPYLKRISYRYMSVRRLEGREAVKVVDFD</sequence>
<feature type="region of interest" description="Disordered" evidence="1">
    <location>
        <begin position="138"/>
        <end position="169"/>
    </location>
</feature>
<accession>U3TDW5</accession>
<dbReference type="PANTHER" id="PTHR36846">
    <property type="entry name" value="PROTEIN VIAA"/>
    <property type="match status" value="1"/>
</dbReference>
<dbReference type="Proteomes" id="UP000016887">
    <property type="component" value="Chromosome"/>
</dbReference>
<dbReference type="SMART" id="SM00327">
    <property type="entry name" value="VWA"/>
    <property type="match status" value="1"/>
</dbReference>
<dbReference type="AlphaFoldDB" id="U3TDW5"/>
<dbReference type="KEGG" id="acj:ACAM_0674"/>
<dbReference type="InterPro" id="IPR036465">
    <property type="entry name" value="vWFA_dom_sf"/>
</dbReference>
<dbReference type="Gene3D" id="3.40.50.410">
    <property type="entry name" value="von Willebrand factor, type A domain"/>
    <property type="match status" value="1"/>
</dbReference>
<reference evidence="3 4" key="1">
    <citation type="journal article" date="2013" name="Appl. Environ. Microbiol.">
        <title>Variation of the Virus-Related Elements within Syntenic Genomes of the Hyperthermophilic Archaeon Aeropyrum.</title>
        <authorList>
            <person name="Daifuku T."/>
            <person name="Yoshida T."/>
            <person name="Kitamura T."/>
            <person name="Kawaichi S."/>
            <person name="Inoue T."/>
            <person name="Nomura K."/>
            <person name="Yoshida Y."/>
            <person name="Kuno S."/>
            <person name="Sako Y."/>
        </authorList>
    </citation>
    <scope>NUCLEOTIDE SEQUENCE [LARGE SCALE GENOMIC DNA]</scope>
    <source>
        <strain evidence="3 4">SY1</strain>
    </source>
</reference>
<dbReference type="Pfam" id="PF13519">
    <property type="entry name" value="VWA_2"/>
    <property type="match status" value="1"/>
</dbReference>
<dbReference type="PATRIC" id="fig|1198449.6.peg.680"/>
<evidence type="ECO:0000313" key="4">
    <source>
        <dbReference type="Proteomes" id="UP000016887"/>
    </source>
</evidence>
<feature type="compositionally biased region" description="Basic and acidic residues" evidence="1">
    <location>
        <begin position="143"/>
        <end position="153"/>
    </location>
</feature>
<dbReference type="eggNOG" id="arCOG00442">
    <property type="taxonomic scope" value="Archaea"/>
</dbReference>
<dbReference type="CDD" id="cd01462">
    <property type="entry name" value="VWA_YIEM_type"/>
    <property type="match status" value="1"/>
</dbReference>
<organism evidence="3 4">
    <name type="scientific">Aeropyrum camini SY1 = JCM 12091</name>
    <dbReference type="NCBI Taxonomy" id="1198449"/>
    <lineage>
        <taxon>Archaea</taxon>
        <taxon>Thermoproteota</taxon>
        <taxon>Thermoprotei</taxon>
        <taxon>Desulfurococcales</taxon>
        <taxon>Desulfurococcaceae</taxon>
        <taxon>Aeropyrum</taxon>
    </lineage>
</organism>
<evidence type="ECO:0000259" key="2">
    <source>
        <dbReference type="PROSITE" id="PS50234"/>
    </source>
</evidence>
<dbReference type="SUPFAM" id="SSF53300">
    <property type="entry name" value="vWA-like"/>
    <property type="match status" value="1"/>
</dbReference>
<dbReference type="STRING" id="1198449.ACAM_0674"/>
<dbReference type="EMBL" id="AP012489">
    <property type="protein sequence ID" value="BAN90143.1"/>
    <property type="molecule type" value="Genomic_DNA"/>
</dbReference>
<feature type="domain" description="VWFA" evidence="2">
    <location>
        <begin position="301"/>
        <end position="467"/>
    </location>
</feature>
<proteinExistence type="predicted"/>
<dbReference type="GO" id="GO:0005829">
    <property type="term" value="C:cytosol"/>
    <property type="evidence" value="ECO:0007669"/>
    <property type="project" value="TreeGrafter"/>
</dbReference>
<gene>
    <name evidence="3" type="ORF">ACAM_0674</name>
</gene>
<evidence type="ECO:0000256" key="1">
    <source>
        <dbReference type="SAM" id="MobiDB-lite"/>
    </source>
</evidence>
<name>U3TDW5_9CREN</name>
<protein>
    <recommendedName>
        <fullName evidence="2">VWFA domain-containing protein</fullName>
    </recommendedName>
</protein>
<dbReference type="PROSITE" id="PS50234">
    <property type="entry name" value="VWFA"/>
    <property type="match status" value="1"/>
</dbReference>
<dbReference type="InterPro" id="IPR002035">
    <property type="entry name" value="VWF_A"/>
</dbReference>
<evidence type="ECO:0000313" key="3">
    <source>
        <dbReference type="EMBL" id="BAN90143.1"/>
    </source>
</evidence>
<keyword evidence="4" id="KW-1185">Reference proteome</keyword>
<dbReference type="PANTHER" id="PTHR36846:SF1">
    <property type="entry name" value="PROTEIN VIAA"/>
    <property type="match status" value="1"/>
</dbReference>